<comment type="caution">
    <text evidence="2">The sequence shown here is derived from an EMBL/GenBank/DDBJ whole genome shotgun (WGS) entry which is preliminary data.</text>
</comment>
<keyword evidence="2" id="KW-0449">Lipoprotein</keyword>
<dbReference type="Proteomes" id="UP000050523">
    <property type="component" value="Unassembled WGS sequence"/>
</dbReference>
<protein>
    <submittedName>
        <fullName evidence="2">Lipoprotein</fullName>
    </submittedName>
</protein>
<accession>A0AA40TWW0</accession>
<organism evidence="2 3">
    <name type="scientific">Pseudomonas tremae</name>
    <dbReference type="NCBI Taxonomy" id="200454"/>
    <lineage>
        <taxon>Bacteria</taxon>
        <taxon>Pseudomonadati</taxon>
        <taxon>Pseudomonadota</taxon>
        <taxon>Gammaproteobacteria</taxon>
        <taxon>Pseudomonadales</taxon>
        <taxon>Pseudomonadaceae</taxon>
        <taxon>Pseudomonas</taxon>
    </lineage>
</organism>
<evidence type="ECO:0000313" key="3">
    <source>
        <dbReference type="Proteomes" id="UP000050523"/>
    </source>
</evidence>
<dbReference type="EMBL" id="LJRO01000058">
    <property type="protein sequence ID" value="KPZ06534.1"/>
    <property type="molecule type" value="Genomic_DNA"/>
</dbReference>
<evidence type="ECO:0000313" key="2">
    <source>
        <dbReference type="EMBL" id="KPZ06534.1"/>
    </source>
</evidence>
<reference evidence="2 3" key="1">
    <citation type="submission" date="2015-09" db="EMBL/GenBank/DDBJ databases">
        <title>Genome announcement of multiple Pseudomonas syringae strains.</title>
        <authorList>
            <person name="Thakur S."/>
            <person name="Wang P.W."/>
            <person name="Gong Y."/>
            <person name="Weir B.S."/>
            <person name="Guttman D.S."/>
        </authorList>
    </citation>
    <scope>NUCLEOTIDE SEQUENCE [LARGE SCALE GENOMIC DNA]</scope>
    <source>
        <strain evidence="2 3">ICMP9151</strain>
    </source>
</reference>
<gene>
    <name evidence="2" type="ORF">ALO43_02701</name>
</gene>
<name>A0AA40TWW0_9PSED</name>
<feature type="compositionally biased region" description="Basic and acidic residues" evidence="1">
    <location>
        <begin position="77"/>
        <end position="86"/>
    </location>
</feature>
<proteinExistence type="predicted"/>
<sequence length="86" mass="9099">MSGEESMNKSICAAFLSCSLVVIAGCDQIESSTKQVLDTAANTAKQAVDDTHKAATQLLDEAEQELSVLEPLPGSAENDKKSDKEI</sequence>
<evidence type="ECO:0000256" key="1">
    <source>
        <dbReference type="SAM" id="MobiDB-lite"/>
    </source>
</evidence>
<feature type="region of interest" description="Disordered" evidence="1">
    <location>
        <begin position="64"/>
        <end position="86"/>
    </location>
</feature>
<dbReference type="AlphaFoldDB" id="A0AA40TWW0"/>